<proteinExistence type="predicted"/>
<name>A0A8X6VJK3_TRICX</name>
<evidence type="ECO:0000313" key="2">
    <source>
        <dbReference type="Proteomes" id="UP000887159"/>
    </source>
</evidence>
<comment type="caution">
    <text evidence="1">The sequence shown here is derived from an EMBL/GenBank/DDBJ whole genome shotgun (WGS) entry which is preliminary data.</text>
</comment>
<sequence length="67" mass="7840">MSAVPRLNTNSSYFLGKQIANDNFQLDWCSRNLPFSAIYRKTAFRNLPKHREFHATSLLDFPRDFSS</sequence>
<keyword evidence="2" id="KW-1185">Reference proteome</keyword>
<protein>
    <submittedName>
        <fullName evidence="1">Uncharacterized protein</fullName>
    </submittedName>
</protein>
<dbReference type="AlphaFoldDB" id="A0A8X6VJK3"/>
<dbReference type="EMBL" id="BMAU01021294">
    <property type="protein sequence ID" value="GFY10058.1"/>
    <property type="molecule type" value="Genomic_DNA"/>
</dbReference>
<dbReference type="Proteomes" id="UP000887159">
    <property type="component" value="Unassembled WGS sequence"/>
</dbReference>
<reference evidence="1" key="1">
    <citation type="submission" date="2020-08" db="EMBL/GenBank/DDBJ databases">
        <title>Multicomponent nature underlies the extraordinary mechanical properties of spider dragline silk.</title>
        <authorList>
            <person name="Kono N."/>
            <person name="Nakamura H."/>
            <person name="Mori M."/>
            <person name="Yoshida Y."/>
            <person name="Ohtoshi R."/>
            <person name="Malay A.D."/>
            <person name="Moran D.A.P."/>
            <person name="Tomita M."/>
            <person name="Numata K."/>
            <person name="Arakawa K."/>
        </authorList>
    </citation>
    <scope>NUCLEOTIDE SEQUENCE</scope>
</reference>
<organism evidence="1 2">
    <name type="scientific">Trichonephila clavipes</name>
    <name type="common">Golden silk orbweaver</name>
    <name type="synonym">Nephila clavipes</name>
    <dbReference type="NCBI Taxonomy" id="2585209"/>
    <lineage>
        <taxon>Eukaryota</taxon>
        <taxon>Metazoa</taxon>
        <taxon>Ecdysozoa</taxon>
        <taxon>Arthropoda</taxon>
        <taxon>Chelicerata</taxon>
        <taxon>Arachnida</taxon>
        <taxon>Araneae</taxon>
        <taxon>Araneomorphae</taxon>
        <taxon>Entelegynae</taxon>
        <taxon>Araneoidea</taxon>
        <taxon>Nephilidae</taxon>
        <taxon>Trichonephila</taxon>
    </lineage>
</organism>
<evidence type="ECO:0000313" key="1">
    <source>
        <dbReference type="EMBL" id="GFY10058.1"/>
    </source>
</evidence>
<accession>A0A8X6VJK3</accession>
<gene>
    <name evidence="1" type="ORF">TNCV_1946031</name>
</gene>